<keyword evidence="4 6" id="KW-1133">Transmembrane helix</keyword>
<evidence type="ECO:0000313" key="10">
    <source>
        <dbReference type="Proteomes" id="UP000544551"/>
    </source>
</evidence>
<dbReference type="EMBL" id="LSTQ01000024">
    <property type="protein sequence ID" value="OAH26152.1"/>
    <property type="molecule type" value="Genomic_DNA"/>
</dbReference>
<evidence type="ECO:0000313" key="8">
    <source>
        <dbReference type="EMBL" id="OAH26152.1"/>
    </source>
</evidence>
<keyword evidence="3 6" id="KW-0812">Transmembrane</keyword>
<dbReference type="OrthoDB" id="9784202at2"/>
<evidence type="ECO:0000256" key="6">
    <source>
        <dbReference type="SAM" id="Phobius"/>
    </source>
</evidence>
<reference evidence="8" key="2">
    <citation type="submission" date="2016-02" db="EMBL/GenBank/DDBJ databases">
        <authorList>
            <person name="Wen L."/>
            <person name="He K."/>
            <person name="Yang H."/>
        </authorList>
    </citation>
    <scope>NUCLEOTIDE SEQUENCE [LARGE SCALE GENOMIC DNA]</scope>
    <source>
        <strain evidence="8">GA-15</strain>
    </source>
</reference>
<dbReference type="GO" id="GO:0005886">
    <property type="term" value="C:plasma membrane"/>
    <property type="evidence" value="ECO:0007669"/>
    <property type="project" value="UniProtKB-SubCell"/>
</dbReference>
<dbReference type="Proteomes" id="UP000076947">
    <property type="component" value="Unassembled WGS sequence"/>
</dbReference>
<gene>
    <name evidence="8" type="ORF">AYJ05_01570</name>
    <name evidence="7" type="ORF">HF853_01980</name>
</gene>
<evidence type="ECO:0000256" key="2">
    <source>
        <dbReference type="ARBA" id="ARBA00022475"/>
    </source>
</evidence>
<organism evidence="8 9">
    <name type="scientific">Corynebacterium stationis</name>
    <dbReference type="NCBI Taxonomy" id="1705"/>
    <lineage>
        <taxon>Bacteria</taxon>
        <taxon>Bacillati</taxon>
        <taxon>Actinomycetota</taxon>
        <taxon>Actinomycetes</taxon>
        <taxon>Mycobacteriales</taxon>
        <taxon>Corynebacteriaceae</taxon>
        <taxon>Corynebacterium</taxon>
    </lineage>
</organism>
<protein>
    <submittedName>
        <fullName evidence="7">LysE family translocator</fullName>
    </submittedName>
    <submittedName>
        <fullName evidence="8">Lysine transporter LysE</fullName>
    </submittedName>
</protein>
<feature type="transmembrane region" description="Helical" evidence="6">
    <location>
        <begin position="6"/>
        <end position="26"/>
    </location>
</feature>
<feature type="transmembrane region" description="Helical" evidence="6">
    <location>
        <begin position="186"/>
        <end position="210"/>
    </location>
</feature>
<dbReference type="EMBL" id="JABAFZ010000002">
    <property type="protein sequence ID" value="NME88468.1"/>
    <property type="molecule type" value="Genomic_DNA"/>
</dbReference>
<dbReference type="Pfam" id="PF01810">
    <property type="entry name" value="LysE"/>
    <property type="match status" value="1"/>
</dbReference>
<evidence type="ECO:0000256" key="1">
    <source>
        <dbReference type="ARBA" id="ARBA00004651"/>
    </source>
</evidence>
<keyword evidence="5 6" id="KW-0472">Membrane</keyword>
<feature type="transmembrane region" description="Helical" evidence="6">
    <location>
        <begin position="149"/>
        <end position="174"/>
    </location>
</feature>
<dbReference type="RefSeq" id="WP_066792799.1">
    <property type="nucleotide sequence ID" value="NZ_CAMNZH010000039.1"/>
</dbReference>
<evidence type="ECO:0000313" key="7">
    <source>
        <dbReference type="EMBL" id="NME88468.1"/>
    </source>
</evidence>
<evidence type="ECO:0000256" key="4">
    <source>
        <dbReference type="ARBA" id="ARBA00022989"/>
    </source>
</evidence>
<evidence type="ECO:0000256" key="5">
    <source>
        <dbReference type="ARBA" id="ARBA00023136"/>
    </source>
</evidence>
<dbReference type="PANTHER" id="PTHR30086:SF20">
    <property type="entry name" value="ARGININE EXPORTER PROTEIN ARGO-RELATED"/>
    <property type="match status" value="1"/>
</dbReference>
<keyword evidence="2" id="KW-1003">Cell membrane</keyword>
<evidence type="ECO:0000313" key="9">
    <source>
        <dbReference type="Proteomes" id="UP000076947"/>
    </source>
</evidence>
<feature type="transmembrane region" description="Helical" evidence="6">
    <location>
        <begin position="38"/>
        <end position="64"/>
    </location>
</feature>
<sequence length="216" mass="22772">MSLSSLATIVVLNLLGALSPGPDTILITRLATKSRRHAVAAVTGIQVGVLMWTSLTVLGAAALLTAFPQLLGLVQLLGGSWLVYMGYFTFKAGWDSRSAVPMSLAEQEAQLGRLRHTFRTGLATNLSNPKIVLFLSALIAPLLPASPSIGVAITLILAMSFSCYVMFVIIAFVVSTKAVRRKLLAAGPWIDIAAGSFFMIAGVALAITGLRDIVGF</sequence>
<evidence type="ECO:0000256" key="3">
    <source>
        <dbReference type="ARBA" id="ARBA00022692"/>
    </source>
</evidence>
<name>A0A0X8VDZ6_9CORY</name>
<comment type="caution">
    <text evidence="8">The sequence shown here is derived from an EMBL/GenBank/DDBJ whole genome shotgun (WGS) entry which is preliminary data.</text>
</comment>
<feature type="transmembrane region" description="Helical" evidence="6">
    <location>
        <begin position="122"/>
        <end position="143"/>
    </location>
</feature>
<reference evidence="7 10" key="3">
    <citation type="submission" date="2020-04" db="EMBL/GenBank/DDBJ databases">
        <authorList>
            <person name="Hitch T.C.A."/>
            <person name="Wylensek D."/>
            <person name="Clavel T."/>
        </authorList>
    </citation>
    <scope>NUCLEOTIDE SEQUENCE [LARGE SCALE GENOMIC DNA]</scope>
    <source>
        <strain evidence="7 10">BL-383-APC-3D</strain>
    </source>
</reference>
<dbReference type="STRING" id="1705.CA21670_03080"/>
<keyword evidence="9" id="KW-1185">Reference proteome</keyword>
<comment type="subcellular location">
    <subcellularLocation>
        <location evidence="1">Cell membrane</location>
        <topology evidence="1">Multi-pass membrane protein</topology>
    </subcellularLocation>
</comment>
<accession>A0A0X8VDZ6</accession>
<dbReference type="GO" id="GO:0015171">
    <property type="term" value="F:amino acid transmembrane transporter activity"/>
    <property type="evidence" value="ECO:0007669"/>
    <property type="project" value="TreeGrafter"/>
</dbReference>
<proteinExistence type="predicted"/>
<dbReference type="InterPro" id="IPR001123">
    <property type="entry name" value="LeuE-type"/>
</dbReference>
<feature type="transmembrane region" description="Helical" evidence="6">
    <location>
        <begin position="70"/>
        <end position="90"/>
    </location>
</feature>
<dbReference type="AlphaFoldDB" id="A0A0X8VDZ6"/>
<reference evidence="9" key="1">
    <citation type="submission" date="2016-02" db="EMBL/GenBank/DDBJ databases">
        <authorList>
            <person name="Kaur G."/>
            <person name="Nair G.R."/>
            <person name="Mayilraj S."/>
        </authorList>
    </citation>
    <scope>NUCLEOTIDE SEQUENCE [LARGE SCALE GENOMIC DNA]</scope>
    <source>
        <strain evidence="9">GA-15</strain>
    </source>
</reference>
<dbReference type="PANTHER" id="PTHR30086">
    <property type="entry name" value="ARGININE EXPORTER PROTEIN ARGO"/>
    <property type="match status" value="1"/>
</dbReference>
<dbReference type="Proteomes" id="UP000544551">
    <property type="component" value="Unassembled WGS sequence"/>
</dbReference>